<keyword evidence="2" id="KW-1185">Reference proteome</keyword>
<dbReference type="AlphaFoldDB" id="A0A843VC76"/>
<comment type="caution">
    <text evidence="1">The sequence shown here is derived from an EMBL/GenBank/DDBJ whole genome shotgun (WGS) entry which is preliminary data.</text>
</comment>
<reference evidence="1" key="1">
    <citation type="submission" date="2017-07" db="EMBL/GenBank/DDBJ databases">
        <title>Taro Niue Genome Assembly and Annotation.</title>
        <authorList>
            <person name="Atibalentja N."/>
            <person name="Keating K."/>
            <person name="Fields C.J."/>
        </authorList>
    </citation>
    <scope>NUCLEOTIDE SEQUENCE</scope>
    <source>
        <strain evidence="1">Niue_2</strain>
        <tissue evidence="1">Leaf</tissue>
    </source>
</reference>
<accession>A0A843VC76</accession>
<dbReference type="OrthoDB" id="2402896at2759"/>
<evidence type="ECO:0000313" key="1">
    <source>
        <dbReference type="EMBL" id="MQL96122.1"/>
    </source>
</evidence>
<organism evidence="1 2">
    <name type="scientific">Colocasia esculenta</name>
    <name type="common">Wild taro</name>
    <name type="synonym">Arum esculentum</name>
    <dbReference type="NCBI Taxonomy" id="4460"/>
    <lineage>
        <taxon>Eukaryota</taxon>
        <taxon>Viridiplantae</taxon>
        <taxon>Streptophyta</taxon>
        <taxon>Embryophyta</taxon>
        <taxon>Tracheophyta</taxon>
        <taxon>Spermatophyta</taxon>
        <taxon>Magnoliopsida</taxon>
        <taxon>Liliopsida</taxon>
        <taxon>Araceae</taxon>
        <taxon>Aroideae</taxon>
        <taxon>Colocasieae</taxon>
        <taxon>Colocasia</taxon>
    </lineage>
</organism>
<evidence type="ECO:0000313" key="2">
    <source>
        <dbReference type="Proteomes" id="UP000652761"/>
    </source>
</evidence>
<name>A0A843VC76_COLES</name>
<dbReference type="EMBL" id="NMUH01001877">
    <property type="protein sequence ID" value="MQL96122.1"/>
    <property type="molecule type" value="Genomic_DNA"/>
</dbReference>
<dbReference type="Proteomes" id="UP000652761">
    <property type="component" value="Unassembled WGS sequence"/>
</dbReference>
<sequence length="148" mass="16448">MPELTLYQASTSCRDDGKICGIDIHEDNKCSSSRYTNLIFKFMKVVEAASCSEQAYNIAAAEIPQILGKVIESMNGLSVQSNTRIDFTSNCHVQDPPRVSTKGRKCEKQMPSAFEKIIKWSRASKKCIQTPTAVNYDKVGEVSIFATQ</sequence>
<proteinExistence type="predicted"/>
<gene>
    <name evidence="1" type="ORF">Taro_028790</name>
</gene>
<protein>
    <submittedName>
        <fullName evidence="1">Uncharacterized protein</fullName>
    </submittedName>
</protein>